<feature type="region of interest" description="Disordered" evidence="1">
    <location>
        <begin position="480"/>
        <end position="550"/>
    </location>
</feature>
<feature type="compositionally biased region" description="Basic and acidic residues" evidence="1">
    <location>
        <begin position="521"/>
        <end position="541"/>
    </location>
</feature>
<feature type="region of interest" description="Disordered" evidence="1">
    <location>
        <begin position="441"/>
        <end position="464"/>
    </location>
</feature>
<dbReference type="PANTHER" id="PTHR31569:SF4">
    <property type="entry name" value="SWIM-TYPE DOMAIN-CONTAINING PROTEIN"/>
    <property type="match status" value="1"/>
</dbReference>
<proteinExistence type="predicted"/>
<organism evidence="4 5">
    <name type="scientific">Phytophthora fragariae</name>
    <dbReference type="NCBI Taxonomy" id="53985"/>
    <lineage>
        <taxon>Eukaryota</taxon>
        <taxon>Sar</taxon>
        <taxon>Stramenopiles</taxon>
        <taxon>Oomycota</taxon>
        <taxon>Peronosporomycetes</taxon>
        <taxon>Peronosporales</taxon>
        <taxon>Peronosporaceae</taxon>
        <taxon>Phytophthora</taxon>
    </lineage>
</organism>
<dbReference type="EMBL" id="QXGB01001260">
    <property type="protein sequence ID" value="KAE9193943.1"/>
    <property type="molecule type" value="Genomic_DNA"/>
</dbReference>
<feature type="region of interest" description="Disordered" evidence="1">
    <location>
        <begin position="1"/>
        <end position="154"/>
    </location>
</feature>
<sequence length="683" mass="76460">MAEAESGTSTGRSTPKRKGTELNYMYATLGIERDDSSDDDFVPDEADEDGDDDQVSDDFSGDSEELPKLGRQGKTQATKDGKLSGNLSAAKDANRQQASSKRRFSPHEMRPSKKSRVVLEDETCRSNDSASGDTDRGPTASTRPEYTPRKRTSKHLKEMEAMRAHGDEIVNVVPPFPSGSIANWKEFATLFKTYTEQNNIKFRVRSSESTERYNSTHDDPIPTDFLWAHKIFRCTHGVSQSSRSKGHRNRKTRYCGCNARFTAVVAPTDDGEFIIKSINENHTHSHPTTASQASSYLTTKTLPLDEQDREDVKTLADARVSSKQISNFLNERIGCKVTPQQTRNLIRHIMGNDSAEERLKTMLYALRQVDDSDVLVLQDQLGLTTAIVMQTKVQKIMFEHWGETLAMDFTHGANNLGYHLAHLVYGTTFTMMRCVNTKRDETENDVDIDDESEEGGFSSLDPSDAMETVKRMDELENFVPAMDGHTDDDNESESEENVAPTQISALQEDIRRSSPPTPNADLDKKGSDAGACNKEEKKSEEQTPATPTRAVDIINIPKPKRRGNSRVTTKQLRQTTLTSGQQRLAVHKYPSGLSVTLDQLVIWARNTANLKCVAEMLDKYPIQFEDAYLRGRSIECNWEAMRPSDYMHSFVIPVDLTRSLQAAITTARKEQHSPPALVDSVKA</sequence>
<gene>
    <name evidence="4" type="ORF">PF005_g17886</name>
</gene>
<feature type="domain" description="ZSWIM3 N-terminal" evidence="3">
    <location>
        <begin position="182"/>
        <end position="284"/>
    </location>
</feature>
<dbReference type="InterPro" id="IPR048324">
    <property type="entry name" value="ZSWIM1-3_RNaseH-like"/>
</dbReference>
<dbReference type="Pfam" id="PF21599">
    <property type="entry name" value="ZSWIM3_N"/>
    <property type="match status" value="1"/>
</dbReference>
<feature type="compositionally biased region" description="Acidic residues" evidence="1">
    <location>
        <begin position="442"/>
        <end position="454"/>
    </location>
</feature>
<dbReference type="AlphaFoldDB" id="A0A6A3X8W1"/>
<keyword evidence="5" id="KW-1185">Reference proteome</keyword>
<name>A0A6A3X8W1_9STRA</name>
<feature type="compositionally biased region" description="Polar residues" evidence="1">
    <location>
        <begin position="1"/>
        <end position="13"/>
    </location>
</feature>
<evidence type="ECO:0000256" key="1">
    <source>
        <dbReference type="SAM" id="MobiDB-lite"/>
    </source>
</evidence>
<evidence type="ECO:0000313" key="5">
    <source>
        <dbReference type="Proteomes" id="UP000433483"/>
    </source>
</evidence>
<accession>A0A6A3X8W1</accession>
<evidence type="ECO:0000259" key="2">
    <source>
        <dbReference type="Pfam" id="PF21056"/>
    </source>
</evidence>
<protein>
    <recommendedName>
        <fullName evidence="6">FAR1 domain-containing protein</fullName>
    </recommendedName>
</protein>
<dbReference type="Proteomes" id="UP000433483">
    <property type="component" value="Unassembled WGS sequence"/>
</dbReference>
<comment type="caution">
    <text evidence="4">The sequence shown here is derived from an EMBL/GenBank/DDBJ whole genome shotgun (WGS) entry which is preliminary data.</text>
</comment>
<reference evidence="4 5" key="1">
    <citation type="submission" date="2018-08" db="EMBL/GenBank/DDBJ databases">
        <title>Genomic investigation of the strawberry pathogen Phytophthora fragariae indicates pathogenicity is determined by transcriptional variation in three key races.</title>
        <authorList>
            <person name="Adams T.M."/>
            <person name="Armitage A.D."/>
            <person name="Sobczyk M.K."/>
            <person name="Bates H.J."/>
            <person name="Dunwell J.M."/>
            <person name="Nellist C.F."/>
            <person name="Harrison R.J."/>
        </authorList>
    </citation>
    <scope>NUCLEOTIDE SEQUENCE [LARGE SCALE GENOMIC DNA]</scope>
    <source>
        <strain evidence="4 5">NOV-27</strain>
    </source>
</reference>
<feature type="compositionally biased region" description="Basic and acidic residues" evidence="1">
    <location>
        <begin position="105"/>
        <end position="125"/>
    </location>
</feature>
<evidence type="ECO:0000313" key="4">
    <source>
        <dbReference type="EMBL" id="KAE9193943.1"/>
    </source>
</evidence>
<feature type="domain" description="ZSWIM1/3 RNaseH-like" evidence="2">
    <location>
        <begin position="373"/>
        <end position="437"/>
    </location>
</feature>
<dbReference type="InterPro" id="IPR052579">
    <property type="entry name" value="Zinc_finger_SWIM"/>
</dbReference>
<dbReference type="PANTHER" id="PTHR31569">
    <property type="entry name" value="SWIM-TYPE DOMAIN-CONTAINING PROTEIN"/>
    <property type="match status" value="1"/>
</dbReference>
<feature type="compositionally biased region" description="Acidic residues" evidence="1">
    <location>
        <begin position="35"/>
        <end position="64"/>
    </location>
</feature>
<dbReference type="Pfam" id="PF21056">
    <property type="entry name" value="ZSWIM1-3_RNaseH-like"/>
    <property type="match status" value="1"/>
</dbReference>
<evidence type="ECO:0000259" key="3">
    <source>
        <dbReference type="Pfam" id="PF21599"/>
    </source>
</evidence>
<evidence type="ECO:0008006" key="6">
    <source>
        <dbReference type="Google" id="ProtNLM"/>
    </source>
</evidence>
<dbReference type="InterPro" id="IPR048325">
    <property type="entry name" value="ZSWIM3_N"/>
</dbReference>
<feature type="compositionally biased region" description="Acidic residues" evidence="1">
    <location>
        <begin position="486"/>
        <end position="496"/>
    </location>
</feature>